<evidence type="ECO:0000256" key="3">
    <source>
        <dbReference type="ARBA" id="ARBA00060902"/>
    </source>
</evidence>
<protein>
    <submittedName>
        <fullName evidence="4">JHBP domain containing protein</fullName>
    </submittedName>
</protein>
<dbReference type="Proteomes" id="UP000292052">
    <property type="component" value="Unassembled WGS sequence"/>
</dbReference>
<dbReference type="PANTHER" id="PTHR11008">
    <property type="entry name" value="PROTEIN TAKEOUT-LIKE PROTEIN"/>
    <property type="match status" value="1"/>
</dbReference>
<reference evidence="4 5" key="1">
    <citation type="submission" date="2017-03" db="EMBL/GenBank/DDBJ databases">
        <title>Genome of the blue death feigning beetle - Asbolus verrucosus.</title>
        <authorList>
            <person name="Rider S.D."/>
        </authorList>
    </citation>
    <scope>NUCLEOTIDE SEQUENCE [LARGE SCALE GENOMIC DNA]</scope>
    <source>
        <strain evidence="4">Butters</strain>
        <tissue evidence="4">Head and leg muscle</tissue>
    </source>
</reference>
<comment type="similarity">
    <text evidence="3">Belongs to the TO family.</text>
</comment>
<dbReference type="Gene3D" id="3.15.10.30">
    <property type="entry name" value="Haemolymph juvenile hormone binding protein"/>
    <property type="match status" value="1"/>
</dbReference>
<dbReference type="Pfam" id="PF06585">
    <property type="entry name" value="JHBP"/>
    <property type="match status" value="1"/>
</dbReference>
<comment type="caution">
    <text evidence="4">The sequence shown here is derived from an EMBL/GenBank/DDBJ whole genome shotgun (WGS) entry which is preliminary data.</text>
</comment>
<dbReference type="InterPro" id="IPR010562">
    <property type="entry name" value="Haemolymph_juvenile_hormone-bd"/>
</dbReference>
<dbReference type="InterPro" id="IPR038606">
    <property type="entry name" value="To_sf"/>
</dbReference>
<proteinExistence type="inferred from homology"/>
<evidence type="ECO:0000313" key="5">
    <source>
        <dbReference type="Proteomes" id="UP000292052"/>
    </source>
</evidence>
<accession>A0A482W599</accession>
<name>A0A482W599_ASBVE</name>
<dbReference type="SMART" id="SM00700">
    <property type="entry name" value="JHBP"/>
    <property type="match status" value="1"/>
</dbReference>
<organism evidence="4 5">
    <name type="scientific">Asbolus verrucosus</name>
    <name type="common">Desert ironclad beetle</name>
    <dbReference type="NCBI Taxonomy" id="1661398"/>
    <lineage>
        <taxon>Eukaryota</taxon>
        <taxon>Metazoa</taxon>
        <taxon>Ecdysozoa</taxon>
        <taxon>Arthropoda</taxon>
        <taxon>Hexapoda</taxon>
        <taxon>Insecta</taxon>
        <taxon>Pterygota</taxon>
        <taxon>Neoptera</taxon>
        <taxon>Endopterygota</taxon>
        <taxon>Coleoptera</taxon>
        <taxon>Polyphaga</taxon>
        <taxon>Cucujiformia</taxon>
        <taxon>Tenebrionidae</taxon>
        <taxon>Pimeliinae</taxon>
        <taxon>Asbolus</taxon>
    </lineage>
</organism>
<keyword evidence="2" id="KW-0090">Biological rhythms</keyword>
<keyword evidence="1" id="KW-0732">Signal</keyword>
<evidence type="ECO:0000256" key="1">
    <source>
        <dbReference type="ARBA" id="ARBA00022729"/>
    </source>
</evidence>
<dbReference type="GO" id="GO:0007623">
    <property type="term" value="P:circadian rhythm"/>
    <property type="evidence" value="ECO:0007669"/>
    <property type="project" value="UniProtKB-ARBA"/>
</dbReference>
<dbReference type="EMBL" id="QDEB01030882">
    <property type="protein sequence ID" value="RZC39867.1"/>
    <property type="molecule type" value="Genomic_DNA"/>
</dbReference>
<dbReference type="FunFam" id="3.15.10.30:FF:000001">
    <property type="entry name" value="Takeout-like protein 1"/>
    <property type="match status" value="1"/>
</dbReference>
<gene>
    <name evidence="4" type="ORF">BDFB_002548</name>
</gene>
<keyword evidence="5" id="KW-1185">Reference proteome</keyword>
<dbReference type="PANTHER" id="PTHR11008:SF32">
    <property type="entry name" value="CIRCADIAN CLOCK-CONTROLLED PROTEIN DAYWAKE-RELATED"/>
    <property type="match status" value="1"/>
</dbReference>
<sequence>MTIISKKLASSFKKCDRKQDDFNQCLVTAVQDAIRQLEKPFPEVGLPSLEPIGTSHLTVAPGPKVFQVQQSYKNFNNFGFTTAKISKFEVNFENNIINMEFTVPELRIEYNYEYFGKVLSVPIRGAGPGHVILKDANFIVTFDLEEYQKDDKKFFKVVDSKVILTMKKMTLNLENLVPTDKGTGLGLNNLVDPNKLINDNWQIVYEEVHNGYEKFYAEAFATIFNDLLGNVSISELFGEE</sequence>
<dbReference type="OrthoDB" id="8186595at2759"/>
<evidence type="ECO:0000313" key="4">
    <source>
        <dbReference type="EMBL" id="RZC39867.1"/>
    </source>
</evidence>
<dbReference type="GO" id="GO:0005615">
    <property type="term" value="C:extracellular space"/>
    <property type="evidence" value="ECO:0007669"/>
    <property type="project" value="TreeGrafter"/>
</dbReference>
<dbReference type="AlphaFoldDB" id="A0A482W599"/>
<evidence type="ECO:0000256" key="2">
    <source>
        <dbReference type="ARBA" id="ARBA00023108"/>
    </source>
</evidence>